<evidence type="ECO:0000313" key="4">
    <source>
        <dbReference type="Proteomes" id="UP000292082"/>
    </source>
</evidence>
<proteinExistence type="predicted"/>
<feature type="transmembrane region" description="Helical" evidence="1">
    <location>
        <begin position="79"/>
        <end position="101"/>
    </location>
</feature>
<feature type="transmembrane region" description="Helical" evidence="1">
    <location>
        <begin position="113"/>
        <end position="134"/>
    </location>
</feature>
<name>A0A4Q9PXC5_9APHY</name>
<feature type="transmembrane region" description="Helical" evidence="1">
    <location>
        <begin position="40"/>
        <end position="58"/>
    </location>
</feature>
<keyword evidence="4" id="KW-1185">Reference proteome</keyword>
<keyword evidence="1" id="KW-0812">Transmembrane</keyword>
<sequence>MFLTLTILIFTLSQFGEQQLGFVNILLVTHANTWTECTTYSIAAGINITIAAIAYVSIQKPYVLQKYGRTTFMEEFEYWTVKSLFGAACSAPGYFSLLSIVNAIQSTIMDVDMIWLAGTFIVGNLYTLSILLTVQSDLTAITAYTVGSMAPEARSDRGSVAHCSSTATLTNDSALWEDIVKAQTTKAALNPVSKQGVTTSAQESEVGQIKYDLGYGKIAAV</sequence>
<keyword evidence="1" id="KW-1133">Transmembrane helix</keyword>
<dbReference type="Proteomes" id="UP000292082">
    <property type="component" value="Unassembled WGS sequence"/>
</dbReference>
<gene>
    <name evidence="3" type="ORF">BD310DRAFT_948140</name>
</gene>
<keyword evidence="2" id="KW-0732">Signal</keyword>
<evidence type="ECO:0000256" key="1">
    <source>
        <dbReference type="SAM" id="Phobius"/>
    </source>
</evidence>
<dbReference type="AlphaFoldDB" id="A0A4Q9PXC5"/>
<dbReference type="EMBL" id="ML145116">
    <property type="protein sequence ID" value="TBU59209.1"/>
    <property type="molecule type" value="Genomic_DNA"/>
</dbReference>
<evidence type="ECO:0000256" key="2">
    <source>
        <dbReference type="SAM" id="SignalP"/>
    </source>
</evidence>
<keyword evidence="1" id="KW-0472">Membrane</keyword>
<reference evidence="3 4" key="1">
    <citation type="submission" date="2019-01" db="EMBL/GenBank/DDBJ databases">
        <title>Draft genome sequences of three monokaryotic isolates of the white-rot basidiomycete fungus Dichomitus squalens.</title>
        <authorList>
            <consortium name="DOE Joint Genome Institute"/>
            <person name="Lopez S.C."/>
            <person name="Andreopoulos B."/>
            <person name="Pangilinan J."/>
            <person name="Lipzen A."/>
            <person name="Riley R."/>
            <person name="Ahrendt S."/>
            <person name="Ng V."/>
            <person name="Barry K."/>
            <person name="Daum C."/>
            <person name="Grigoriev I.V."/>
            <person name="Hilden K.S."/>
            <person name="Makela M.R."/>
            <person name="de Vries R.P."/>
        </authorList>
    </citation>
    <scope>NUCLEOTIDE SEQUENCE [LARGE SCALE GENOMIC DNA]</scope>
    <source>
        <strain evidence="3 4">CBS 464.89</strain>
    </source>
</reference>
<evidence type="ECO:0000313" key="3">
    <source>
        <dbReference type="EMBL" id="TBU59209.1"/>
    </source>
</evidence>
<protein>
    <submittedName>
        <fullName evidence="3">Uncharacterized protein</fullName>
    </submittedName>
</protein>
<feature type="signal peptide" evidence="2">
    <location>
        <begin position="1"/>
        <end position="18"/>
    </location>
</feature>
<organism evidence="3 4">
    <name type="scientific">Dichomitus squalens</name>
    <dbReference type="NCBI Taxonomy" id="114155"/>
    <lineage>
        <taxon>Eukaryota</taxon>
        <taxon>Fungi</taxon>
        <taxon>Dikarya</taxon>
        <taxon>Basidiomycota</taxon>
        <taxon>Agaricomycotina</taxon>
        <taxon>Agaricomycetes</taxon>
        <taxon>Polyporales</taxon>
        <taxon>Polyporaceae</taxon>
        <taxon>Dichomitus</taxon>
    </lineage>
</organism>
<accession>A0A4Q9PXC5</accession>
<feature type="chain" id="PRO_5044793150" evidence="2">
    <location>
        <begin position="19"/>
        <end position="221"/>
    </location>
</feature>